<dbReference type="InterPro" id="IPR051450">
    <property type="entry name" value="Gfo/Idh/MocA_Oxidoreductases"/>
</dbReference>
<dbReference type="Pfam" id="PF01408">
    <property type="entry name" value="GFO_IDH_MocA"/>
    <property type="match status" value="1"/>
</dbReference>
<dbReference type="PANTHER" id="PTHR43377">
    <property type="entry name" value="BILIVERDIN REDUCTASE A"/>
    <property type="match status" value="1"/>
</dbReference>
<feature type="domain" description="Gfo/Idh/MocA-like oxidoreductase N-terminal" evidence="1">
    <location>
        <begin position="12"/>
        <end position="124"/>
    </location>
</feature>
<dbReference type="GO" id="GO:0000166">
    <property type="term" value="F:nucleotide binding"/>
    <property type="evidence" value="ECO:0007669"/>
    <property type="project" value="InterPro"/>
</dbReference>
<dbReference type="InterPro" id="IPR055170">
    <property type="entry name" value="GFO_IDH_MocA-like_dom"/>
</dbReference>
<dbReference type="PANTHER" id="PTHR43377:SF2">
    <property type="entry name" value="BINDING ROSSMANN FOLD OXIDOREDUCTASE, PUTATIVE (AFU_ORTHOLOGUE AFUA_4G00560)-RELATED"/>
    <property type="match status" value="1"/>
</dbReference>
<evidence type="ECO:0000259" key="2">
    <source>
        <dbReference type="Pfam" id="PF22725"/>
    </source>
</evidence>
<dbReference type="SUPFAM" id="SSF55347">
    <property type="entry name" value="Glyceraldehyde-3-phosphate dehydrogenase-like, C-terminal domain"/>
    <property type="match status" value="1"/>
</dbReference>
<comment type="caution">
    <text evidence="3">The sequence shown here is derived from an EMBL/GenBank/DDBJ whole genome shotgun (WGS) entry which is preliminary data.</text>
</comment>
<keyword evidence="4" id="KW-1185">Reference proteome</keyword>
<gene>
    <name evidence="3" type="ORF">DJ019_14470</name>
</gene>
<dbReference type="AlphaFoldDB" id="A0A328BCA2"/>
<organism evidence="3 4">
    <name type="scientific">Phenylobacterium kunshanense</name>
    <dbReference type="NCBI Taxonomy" id="1445034"/>
    <lineage>
        <taxon>Bacteria</taxon>
        <taxon>Pseudomonadati</taxon>
        <taxon>Pseudomonadota</taxon>
        <taxon>Alphaproteobacteria</taxon>
        <taxon>Caulobacterales</taxon>
        <taxon>Caulobacteraceae</taxon>
        <taxon>Phenylobacterium</taxon>
    </lineage>
</organism>
<sequence length="400" mass="43772">MAAGRAGAMTYRIGVIGLGQRIAHVIAAMQEVGWNLRLDAYVDPAPVGAPILAAAGVSMGRACADPAELFARGPYDLLMLGAPNHLHLEHLLAAMETGAPIFAEKPIVRTEDETEVLARRLADRTAPPVYVGLVMRSLPIVRDVLARVDAGDLGEVISIDATEHLPPEHGGYLARNWRRRQAWGGSYFLDKVVHDFDIFGRIVGARPERVASFGGRRIFTPDRKDPPRAYEDGSAAYALREAGWSGAEDAFASDMDVADHQVALVEYANDVRLSFHANSHTSLTERRWYVAGTEGTLIADLVRNRLMVRRALFRGKPDRIDYGERTADAHNGADQAMARDLLAALEGRAAFPVTPYDSMEAGLTVMAIDRAMAERQVVDCTPMWARYDAAARGPFRDRDG</sequence>
<evidence type="ECO:0000259" key="1">
    <source>
        <dbReference type="Pfam" id="PF01408"/>
    </source>
</evidence>
<evidence type="ECO:0000313" key="4">
    <source>
        <dbReference type="Proteomes" id="UP000249524"/>
    </source>
</evidence>
<proteinExistence type="predicted"/>
<dbReference type="InterPro" id="IPR036291">
    <property type="entry name" value="NAD(P)-bd_dom_sf"/>
</dbReference>
<accession>A0A328BCA2</accession>
<dbReference type="Gene3D" id="3.40.50.720">
    <property type="entry name" value="NAD(P)-binding Rossmann-like Domain"/>
    <property type="match status" value="1"/>
</dbReference>
<dbReference type="Proteomes" id="UP000249524">
    <property type="component" value="Unassembled WGS sequence"/>
</dbReference>
<dbReference type="SUPFAM" id="SSF51735">
    <property type="entry name" value="NAD(P)-binding Rossmann-fold domains"/>
    <property type="match status" value="1"/>
</dbReference>
<name>A0A328BCA2_9CAUL</name>
<dbReference type="InterPro" id="IPR000683">
    <property type="entry name" value="Gfo/Idh/MocA-like_OxRdtase_N"/>
</dbReference>
<protein>
    <submittedName>
        <fullName evidence="3">Gfo/Idh/MocA family oxidoreductase</fullName>
    </submittedName>
</protein>
<dbReference type="Gene3D" id="3.30.360.10">
    <property type="entry name" value="Dihydrodipicolinate Reductase, domain 2"/>
    <property type="match status" value="1"/>
</dbReference>
<dbReference type="OrthoDB" id="9815825at2"/>
<reference evidence="3 4" key="1">
    <citation type="submission" date="2018-05" db="EMBL/GenBank/DDBJ databases">
        <authorList>
            <person name="Lanie J.A."/>
            <person name="Ng W.-L."/>
            <person name="Kazmierczak K.M."/>
            <person name="Andrzejewski T.M."/>
            <person name="Davidsen T.M."/>
            <person name="Wayne K.J."/>
            <person name="Tettelin H."/>
            <person name="Glass J.I."/>
            <person name="Rusch D."/>
            <person name="Podicherti R."/>
            <person name="Tsui H.-C.T."/>
            <person name="Winkler M.E."/>
        </authorList>
    </citation>
    <scope>NUCLEOTIDE SEQUENCE [LARGE SCALE GENOMIC DNA]</scope>
    <source>
        <strain evidence="3 4">BUT-10</strain>
    </source>
</reference>
<dbReference type="Pfam" id="PF22725">
    <property type="entry name" value="GFO_IDH_MocA_C3"/>
    <property type="match status" value="1"/>
</dbReference>
<evidence type="ECO:0000313" key="3">
    <source>
        <dbReference type="EMBL" id="RAK64369.1"/>
    </source>
</evidence>
<dbReference type="EMBL" id="QFYS01000006">
    <property type="protein sequence ID" value="RAK64369.1"/>
    <property type="molecule type" value="Genomic_DNA"/>
</dbReference>
<feature type="domain" description="GFO/IDH/MocA-like oxidoreductase" evidence="2">
    <location>
        <begin position="142"/>
        <end position="297"/>
    </location>
</feature>